<evidence type="ECO:0000259" key="2">
    <source>
        <dbReference type="Pfam" id="PF01471"/>
    </source>
</evidence>
<dbReference type="InterPro" id="IPR036366">
    <property type="entry name" value="PGBDSf"/>
</dbReference>
<organism evidence="3 4">
    <name type="scientific">Candidatus Thiodiazotropha endoloripes</name>
    <dbReference type="NCBI Taxonomy" id="1818881"/>
    <lineage>
        <taxon>Bacteria</taxon>
        <taxon>Pseudomonadati</taxon>
        <taxon>Pseudomonadota</taxon>
        <taxon>Gammaproteobacteria</taxon>
        <taxon>Chromatiales</taxon>
        <taxon>Sedimenticolaceae</taxon>
        <taxon>Candidatus Thiodiazotropha</taxon>
    </lineage>
</organism>
<protein>
    <recommendedName>
        <fullName evidence="2">Peptidoglycan binding-like domain-containing protein</fullName>
    </recommendedName>
</protein>
<feature type="domain" description="Peptidoglycan binding-like" evidence="2">
    <location>
        <begin position="29"/>
        <end position="85"/>
    </location>
</feature>
<dbReference type="InterPro" id="IPR036365">
    <property type="entry name" value="PGBD-like_sf"/>
</dbReference>
<dbReference type="Gene3D" id="1.10.101.10">
    <property type="entry name" value="PGBD-like superfamily/PGBD"/>
    <property type="match status" value="1"/>
</dbReference>
<feature type="region of interest" description="Disordered" evidence="1">
    <location>
        <begin position="1"/>
        <end position="24"/>
    </location>
</feature>
<keyword evidence="4" id="KW-1185">Reference proteome</keyword>
<dbReference type="RefSeq" id="WP_069003167.1">
    <property type="nucleotide sequence ID" value="NZ_LVJW01000006.1"/>
</dbReference>
<reference evidence="3 4" key="1">
    <citation type="submission" date="2016-03" db="EMBL/GenBank/DDBJ databases">
        <title>Chemosynthetic sulphur-oxidizing symbionts of marine invertebrate animals are capable of nitrogen fixation.</title>
        <authorList>
            <person name="Petersen J.M."/>
            <person name="Kemper A."/>
            <person name="Gruber-Vodicka H."/>
            <person name="Cardini U."/>
            <person name="Geest Mvander."/>
            <person name="Kleiner M."/>
            <person name="Bulgheresi S."/>
            <person name="Fussmann M."/>
            <person name="Herbold C."/>
            <person name="Seah B.K.B."/>
            <person name="Antony C.Paul."/>
            <person name="Liu D."/>
            <person name="Belitz A."/>
            <person name="Weber M."/>
        </authorList>
    </citation>
    <scope>NUCLEOTIDE SEQUENCE [LARGE SCALE GENOMIC DNA]</scope>
    <source>
        <strain evidence="3">G_D</strain>
    </source>
</reference>
<sequence>MEKADLPDLGDKGNQHYGRKKYPQKGTSGLAVAYVQNLLNARMPPPPLWVDGIFGPKTDSRVRQYQASRRLAVDGIVGPMTLASLEAGPPAIRKRPSAGSMVIPATGGV</sequence>
<dbReference type="InterPro" id="IPR002477">
    <property type="entry name" value="Peptidoglycan-bd-like"/>
</dbReference>
<dbReference type="AlphaFoldDB" id="A0A1E2UN01"/>
<dbReference type="EMBL" id="LVJZ01000003">
    <property type="protein sequence ID" value="ODB96069.1"/>
    <property type="molecule type" value="Genomic_DNA"/>
</dbReference>
<comment type="caution">
    <text evidence="3">The sequence shown here is derived from an EMBL/GenBank/DDBJ whole genome shotgun (WGS) entry which is preliminary data.</text>
</comment>
<evidence type="ECO:0000313" key="3">
    <source>
        <dbReference type="EMBL" id="ODB96069.1"/>
    </source>
</evidence>
<dbReference type="Proteomes" id="UP000094849">
    <property type="component" value="Unassembled WGS sequence"/>
</dbReference>
<dbReference type="OrthoDB" id="1523598at2"/>
<evidence type="ECO:0000256" key="1">
    <source>
        <dbReference type="SAM" id="MobiDB-lite"/>
    </source>
</evidence>
<gene>
    <name evidence="3" type="ORF">A3196_04400</name>
</gene>
<name>A0A1E2UN01_9GAMM</name>
<feature type="compositionally biased region" description="Basic and acidic residues" evidence="1">
    <location>
        <begin position="1"/>
        <end position="14"/>
    </location>
</feature>
<evidence type="ECO:0000313" key="4">
    <source>
        <dbReference type="Proteomes" id="UP000094849"/>
    </source>
</evidence>
<dbReference type="SUPFAM" id="SSF47090">
    <property type="entry name" value="PGBD-like"/>
    <property type="match status" value="1"/>
</dbReference>
<dbReference type="Pfam" id="PF01471">
    <property type="entry name" value="PG_binding_1"/>
    <property type="match status" value="1"/>
</dbReference>
<proteinExistence type="predicted"/>
<accession>A0A1E2UN01</accession>
<dbReference type="STRING" id="1818881.A3196_04400"/>